<sequence>MRQRKSFVVRNLANLRKALTKIEVQSFPDWMTFKPERMVDRDQGELHDNVGALLLTGAELHLVSMGSVIANPDSGRKSMSAVSSGRKDEGGAVVIPQGVMLMSVKFKSVAEARKRAAVVFLRTFDVFREEGVAMCDWVKLREIVERSRLEKLKGAFEVEGEESPETPLREHAHQHLQDKSVLPSHWMPSLRELTPGARLQLEIMCQMHTNEIQPISFLHKEGPTGGGAEAEAAAKERSRLDKERAEEARKERGEMGSRGQSRGSGGRPQTAGGLGRGSEGGAWVIPGAPPDLLVLQNPPPFSPVEKRGASRGGARPQTAGTGRSPRRKQLDKGNAKGAGAKEDAAKAYLVSGSSSVVAARPKTPGAAGTNNEQSAAQFVPDAEYHAQLVRLQSLITKKQRVKREKMEQEDRRSKVDGEKEVREGQLEGRRNRRNPKLSLVEEMKVLKYKNDLERERNARAEYKEDLMLERRDKVWEKRDAATRLAEKIRRDKEAVSMNAAMKVMTDKMVLNANLFKEQSKKEQEMEQLAAENAKKKLQEEIKIKRAGGGGEKSFGLKLNMMNRASSKLGREVRRKKRQSDISRTVKDRKMKRAGEREGAMRGVMAKHEQVREEAKRDKEVMREELIVREIVERENMIKKKILYSSGGSSAVGSGKMQGSEGGGSAELWGGAAGTSIGGDTVESAAAAAAAAEVKTPRATDPNLPQGHARTASDAMMGIGGMDSPDENFIWAL</sequence>
<organism evidence="3 4">
    <name type="scientific">Tetraparma gracilis</name>
    <dbReference type="NCBI Taxonomy" id="2962635"/>
    <lineage>
        <taxon>Eukaryota</taxon>
        <taxon>Sar</taxon>
        <taxon>Stramenopiles</taxon>
        <taxon>Ochrophyta</taxon>
        <taxon>Bolidophyceae</taxon>
        <taxon>Parmales</taxon>
        <taxon>Triparmaceae</taxon>
        <taxon>Tetraparma</taxon>
    </lineage>
</organism>
<evidence type="ECO:0000256" key="2">
    <source>
        <dbReference type="SAM" id="MobiDB-lite"/>
    </source>
</evidence>
<evidence type="ECO:0000313" key="3">
    <source>
        <dbReference type="EMBL" id="GMI27861.1"/>
    </source>
</evidence>
<reference evidence="3 4" key="1">
    <citation type="journal article" date="2023" name="Commun. Biol.">
        <title>Genome analysis of Parmales, the sister group of diatoms, reveals the evolutionary specialization of diatoms from phago-mixotrophs to photoautotrophs.</title>
        <authorList>
            <person name="Ban H."/>
            <person name="Sato S."/>
            <person name="Yoshikawa S."/>
            <person name="Yamada K."/>
            <person name="Nakamura Y."/>
            <person name="Ichinomiya M."/>
            <person name="Sato N."/>
            <person name="Blanc-Mathieu R."/>
            <person name="Endo H."/>
            <person name="Kuwata A."/>
            <person name="Ogata H."/>
        </authorList>
    </citation>
    <scope>NUCLEOTIDE SEQUENCE [LARGE SCALE GENOMIC DNA]</scope>
</reference>
<feature type="region of interest" description="Disordered" evidence="2">
    <location>
        <begin position="567"/>
        <end position="615"/>
    </location>
</feature>
<feature type="compositionally biased region" description="Basic and acidic residues" evidence="2">
    <location>
        <begin position="578"/>
        <end position="615"/>
    </location>
</feature>
<feature type="coiled-coil region" evidence="1">
    <location>
        <begin position="511"/>
        <end position="540"/>
    </location>
</feature>
<feature type="compositionally biased region" description="Gly residues" evidence="2">
    <location>
        <begin position="262"/>
        <end position="280"/>
    </location>
</feature>
<feature type="compositionally biased region" description="Basic and acidic residues" evidence="2">
    <location>
        <begin position="167"/>
        <end position="178"/>
    </location>
</feature>
<feature type="coiled-coil region" evidence="1">
    <location>
        <begin position="445"/>
        <end position="472"/>
    </location>
</feature>
<feature type="region of interest" description="Disordered" evidence="2">
    <location>
        <begin position="398"/>
        <end position="435"/>
    </location>
</feature>
<feature type="compositionally biased region" description="Basic and acidic residues" evidence="2">
    <location>
        <begin position="232"/>
        <end position="255"/>
    </location>
</feature>
<keyword evidence="4" id="KW-1185">Reference proteome</keyword>
<keyword evidence="1" id="KW-0175">Coiled coil</keyword>
<protein>
    <submittedName>
        <fullName evidence="3">Uncharacterized protein</fullName>
    </submittedName>
</protein>
<proteinExistence type="predicted"/>
<gene>
    <name evidence="3" type="ORF">TeGR_g1460</name>
</gene>
<feature type="region of interest" description="Disordered" evidence="2">
    <location>
        <begin position="158"/>
        <end position="180"/>
    </location>
</feature>
<feature type="region of interest" description="Disordered" evidence="2">
    <location>
        <begin position="687"/>
        <end position="709"/>
    </location>
</feature>
<evidence type="ECO:0000313" key="4">
    <source>
        <dbReference type="Proteomes" id="UP001165060"/>
    </source>
</evidence>
<accession>A0ABQ6ML14</accession>
<evidence type="ECO:0000256" key="1">
    <source>
        <dbReference type="SAM" id="Coils"/>
    </source>
</evidence>
<name>A0ABQ6ML14_9STRA</name>
<dbReference type="Proteomes" id="UP001165060">
    <property type="component" value="Unassembled WGS sequence"/>
</dbReference>
<feature type="region of interest" description="Disordered" evidence="2">
    <location>
        <begin position="217"/>
        <end position="341"/>
    </location>
</feature>
<feature type="compositionally biased region" description="Basic and acidic residues" evidence="2">
    <location>
        <begin position="328"/>
        <end position="341"/>
    </location>
</feature>
<feature type="compositionally biased region" description="Basic and acidic residues" evidence="2">
    <location>
        <begin position="404"/>
        <end position="429"/>
    </location>
</feature>
<dbReference type="EMBL" id="BRYB01000332">
    <property type="protein sequence ID" value="GMI27861.1"/>
    <property type="molecule type" value="Genomic_DNA"/>
</dbReference>
<comment type="caution">
    <text evidence="3">The sequence shown here is derived from an EMBL/GenBank/DDBJ whole genome shotgun (WGS) entry which is preliminary data.</text>
</comment>